<name>A0A6J8AVB5_MYTCO</name>
<evidence type="ECO:0000313" key="2">
    <source>
        <dbReference type="EMBL" id="CAC5374556.1"/>
    </source>
</evidence>
<organism evidence="2 3">
    <name type="scientific">Mytilus coruscus</name>
    <name type="common">Sea mussel</name>
    <dbReference type="NCBI Taxonomy" id="42192"/>
    <lineage>
        <taxon>Eukaryota</taxon>
        <taxon>Metazoa</taxon>
        <taxon>Spiralia</taxon>
        <taxon>Lophotrochozoa</taxon>
        <taxon>Mollusca</taxon>
        <taxon>Bivalvia</taxon>
        <taxon>Autobranchia</taxon>
        <taxon>Pteriomorphia</taxon>
        <taxon>Mytilida</taxon>
        <taxon>Mytiloidea</taxon>
        <taxon>Mytilidae</taxon>
        <taxon>Mytilinae</taxon>
        <taxon>Mytilus</taxon>
    </lineage>
</organism>
<keyword evidence="3" id="KW-1185">Reference proteome</keyword>
<dbReference type="EMBL" id="CACVKT020002020">
    <property type="protein sequence ID" value="CAC5374556.1"/>
    <property type="molecule type" value="Genomic_DNA"/>
</dbReference>
<dbReference type="PANTHER" id="PTHR11937">
    <property type="entry name" value="ACTIN"/>
    <property type="match status" value="1"/>
</dbReference>
<proteinExistence type="predicted"/>
<dbReference type="InterPro" id="IPR043129">
    <property type="entry name" value="ATPase_NBD"/>
</dbReference>
<dbReference type="OrthoDB" id="5132116at2759"/>
<dbReference type="SUPFAM" id="SSF53067">
    <property type="entry name" value="Actin-like ATPase domain"/>
    <property type="match status" value="1"/>
</dbReference>
<dbReference type="InterPro" id="IPR004001">
    <property type="entry name" value="Actin_CS"/>
</dbReference>
<evidence type="ECO:0008006" key="4">
    <source>
        <dbReference type="Google" id="ProtNLM"/>
    </source>
</evidence>
<protein>
    <recommendedName>
        <fullName evidence="4">ACTB_G1</fullName>
    </recommendedName>
</protein>
<comment type="function">
    <text evidence="1">Actins are highly conserved proteins that are involved in various types of cell motility and are ubiquitously expressed in all eukaryotic cells.</text>
</comment>
<dbReference type="AlphaFoldDB" id="A0A6J8AVB5"/>
<sequence length="161" mass="18542">MPVPRDSVLTSERQDKGSDGIHKFIYDSIMAVEMDWRKHNYTNIVVSGGCTMFSGFAMRLQKEFATLIPGRMLKNIVAPPERKDSSWIGGSILASLSTFQSMWITKPEYEEYGPDIFNIKCFKSQIYNPYFERSSLFFLSHSFLKDSGINYVMPILTYIHI</sequence>
<dbReference type="InterPro" id="IPR004000">
    <property type="entry name" value="Actin"/>
</dbReference>
<dbReference type="PROSITE" id="PS00432">
    <property type="entry name" value="ACTINS_2"/>
    <property type="match status" value="1"/>
</dbReference>
<accession>A0A6J8AVB5</accession>
<dbReference type="Proteomes" id="UP000507470">
    <property type="component" value="Unassembled WGS sequence"/>
</dbReference>
<reference evidence="2 3" key="1">
    <citation type="submission" date="2020-06" db="EMBL/GenBank/DDBJ databases">
        <authorList>
            <person name="Li R."/>
            <person name="Bekaert M."/>
        </authorList>
    </citation>
    <scope>NUCLEOTIDE SEQUENCE [LARGE SCALE GENOMIC DNA]</scope>
    <source>
        <strain evidence="3">wild</strain>
    </source>
</reference>
<dbReference type="Gene3D" id="3.30.420.40">
    <property type="match status" value="2"/>
</dbReference>
<gene>
    <name evidence="2" type="ORF">MCOR_11895</name>
</gene>
<evidence type="ECO:0000313" key="3">
    <source>
        <dbReference type="Proteomes" id="UP000507470"/>
    </source>
</evidence>
<dbReference type="FunFam" id="3.30.420.40:FF:000058">
    <property type="entry name" value="Putative actin-related protein 5"/>
    <property type="match status" value="1"/>
</dbReference>
<evidence type="ECO:0000256" key="1">
    <source>
        <dbReference type="ARBA" id="ARBA00003520"/>
    </source>
</evidence>
<dbReference type="Pfam" id="PF00022">
    <property type="entry name" value="Actin"/>
    <property type="match status" value="1"/>
</dbReference>